<evidence type="ECO:0000313" key="3">
    <source>
        <dbReference type="Proteomes" id="UP000693946"/>
    </source>
</evidence>
<reference evidence="2 3" key="1">
    <citation type="journal article" date="2021" name="Sci. Rep.">
        <title>Chromosome anchoring in Senegalese sole (Solea senegalensis) reveals sex-associated markers and genome rearrangements in flatfish.</title>
        <authorList>
            <person name="Guerrero-Cozar I."/>
            <person name="Gomez-Garrido J."/>
            <person name="Berbel C."/>
            <person name="Martinez-Blanch J.F."/>
            <person name="Alioto T."/>
            <person name="Claros M.G."/>
            <person name="Gagnaire P.A."/>
            <person name="Manchado M."/>
        </authorList>
    </citation>
    <scope>NUCLEOTIDE SEQUENCE [LARGE SCALE GENOMIC DNA]</scope>
    <source>
        <strain evidence="2">Sse05_10M</strain>
    </source>
</reference>
<evidence type="ECO:0000313" key="2">
    <source>
        <dbReference type="EMBL" id="KAG7493780.1"/>
    </source>
</evidence>
<dbReference type="EMBL" id="JAGKHQ010000016">
    <property type="protein sequence ID" value="KAG7493780.1"/>
    <property type="molecule type" value="Genomic_DNA"/>
</dbReference>
<evidence type="ECO:0000256" key="1">
    <source>
        <dbReference type="SAM" id="MobiDB-lite"/>
    </source>
</evidence>
<protein>
    <submittedName>
        <fullName evidence="2">Uncharacterized protein</fullName>
    </submittedName>
</protein>
<feature type="region of interest" description="Disordered" evidence="1">
    <location>
        <begin position="45"/>
        <end position="71"/>
    </location>
</feature>
<keyword evidence="3" id="KW-1185">Reference proteome</keyword>
<feature type="compositionally biased region" description="Basic and acidic residues" evidence="1">
    <location>
        <begin position="57"/>
        <end position="71"/>
    </location>
</feature>
<accession>A0AAV6QM79</accession>
<feature type="compositionally biased region" description="Basic residues" evidence="1">
    <location>
        <begin position="45"/>
        <end position="56"/>
    </location>
</feature>
<dbReference type="Proteomes" id="UP000693946">
    <property type="component" value="Linkage Group LG4"/>
</dbReference>
<proteinExistence type="predicted"/>
<dbReference type="AlphaFoldDB" id="A0AAV6QM79"/>
<organism evidence="2 3">
    <name type="scientific">Solea senegalensis</name>
    <name type="common">Senegalese sole</name>
    <dbReference type="NCBI Taxonomy" id="28829"/>
    <lineage>
        <taxon>Eukaryota</taxon>
        <taxon>Metazoa</taxon>
        <taxon>Chordata</taxon>
        <taxon>Craniata</taxon>
        <taxon>Vertebrata</taxon>
        <taxon>Euteleostomi</taxon>
        <taxon>Actinopterygii</taxon>
        <taxon>Neopterygii</taxon>
        <taxon>Teleostei</taxon>
        <taxon>Neoteleostei</taxon>
        <taxon>Acanthomorphata</taxon>
        <taxon>Carangaria</taxon>
        <taxon>Pleuronectiformes</taxon>
        <taxon>Pleuronectoidei</taxon>
        <taxon>Soleidae</taxon>
        <taxon>Solea</taxon>
    </lineage>
</organism>
<name>A0AAV6QM79_SOLSE</name>
<gene>
    <name evidence="2" type="ORF">JOB18_016135</name>
</gene>
<comment type="caution">
    <text evidence="2">The sequence shown here is derived from an EMBL/GenBank/DDBJ whole genome shotgun (WGS) entry which is preliminary data.</text>
</comment>
<sequence length="128" mass="14847">MRSDHLRCAPNITNSGMWSYRQFIIAINFKVQVCQRDVYKVQSRKRPQLRKTWRATKGRDSSSRTEHERCKNKVPCDSRGVHVQIINSPDPITGQDMDFTVTNCCTESRVQYTVTAVRTRRPPRSSST</sequence>